<dbReference type="EMBL" id="BTCL01000001">
    <property type="protein sequence ID" value="GMK43179.1"/>
    <property type="molecule type" value="Genomic_DNA"/>
</dbReference>
<name>A0ABQ6NER1_9BACL</name>
<gene>
    <name evidence="1" type="ORF">PghCCS26_03060</name>
</gene>
<dbReference type="RefSeq" id="WP_127493271.1">
    <property type="nucleotide sequence ID" value="NZ_BTCL01000001.1"/>
</dbReference>
<reference evidence="1 2" key="1">
    <citation type="submission" date="2023-05" db="EMBL/GenBank/DDBJ databases">
        <title>Draft genome of Paenibacillus sp. CCS26.</title>
        <authorList>
            <person name="Akita H."/>
            <person name="Shinto Y."/>
            <person name="Kimura Z."/>
        </authorList>
    </citation>
    <scope>NUCLEOTIDE SEQUENCE [LARGE SCALE GENOMIC DNA]</scope>
    <source>
        <strain evidence="1 2">CCS26</strain>
    </source>
</reference>
<comment type="caution">
    <text evidence="1">The sequence shown here is derived from an EMBL/GenBank/DDBJ whole genome shotgun (WGS) entry which is preliminary data.</text>
</comment>
<evidence type="ECO:0000313" key="1">
    <source>
        <dbReference type="EMBL" id="GMK43179.1"/>
    </source>
</evidence>
<sequence length="93" mass="10644">MNNNSIMLNYTRYTLHLDNELTNTAAGILYSIKGCEVLQVSYEAIEVGQTPEDNAKTFFGLIDFRIVDNKISLERILNILNQELLTSFELKDQ</sequence>
<protein>
    <submittedName>
        <fullName evidence="1">Uncharacterized protein</fullName>
    </submittedName>
</protein>
<proteinExistence type="predicted"/>
<accession>A0ABQ6NER1</accession>
<dbReference type="Proteomes" id="UP001285921">
    <property type="component" value="Unassembled WGS sequence"/>
</dbReference>
<keyword evidence="2" id="KW-1185">Reference proteome</keyword>
<organism evidence="1 2">
    <name type="scientific">Paenibacillus glycanilyticus</name>
    <dbReference type="NCBI Taxonomy" id="126569"/>
    <lineage>
        <taxon>Bacteria</taxon>
        <taxon>Bacillati</taxon>
        <taxon>Bacillota</taxon>
        <taxon>Bacilli</taxon>
        <taxon>Bacillales</taxon>
        <taxon>Paenibacillaceae</taxon>
        <taxon>Paenibacillus</taxon>
    </lineage>
</organism>
<evidence type="ECO:0000313" key="2">
    <source>
        <dbReference type="Proteomes" id="UP001285921"/>
    </source>
</evidence>